<dbReference type="Proteomes" id="UP000326907">
    <property type="component" value="Unassembled WGS sequence"/>
</dbReference>
<name>A0A5N5EL19_9ACTN</name>
<dbReference type="Gene3D" id="3.30.750.24">
    <property type="entry name" value="STAS domain"/>
    <property type="match status" value="1"/>
</dbReference>
<dbReference type="InterPro" id="IPR002645">
    <property type="entry name" value="STAS_dom"/>
</dbReference>
<accession>A0A5N5EL19</accession>
<organism evidence="2 3">
    <name type="scientific">Streptomyces arboris</name>
    <dbReference type="NCBI Taxonomy" id="2600619"/>
    <lineage>
        <taxon>Bacteria</taxon>
        <taxon>Bacillati</taxon>
        <taxon>Actinomycetota</taxon>
        <taxon>Actinomycetes</taxon>
        <taxon>Kitasatosporales</taxon>
        <taxon>Streptomycetaceae</taxon>
        <taxon>Streptomyces</taxon>
    </lineage>
</organism>
<dbReference type="PROSITE" id="PS50801">
    <property type="entry name" value="STAS"/>
    <property type="match status" value="1"/>
</dbReference>
<dbReference type="CDD" id="cd07043">
    <property type="entry name" value="STAS_anti-anti-sigma_factors"/>
    <property type="match status" value="1"/>
</dbReference>
<dbReference type="InterPro" id="IPR036513">
    <property type="entry name" value="STAS_dom_sf"/>
</dbReference>
<sequence>MCATRRHGRWCAGKSGRRRGQLFLRPPRPRRAARRVRTTAQLHEMPGPVVGEEAPVRRLPVKPFPDRRQVAVLWSIPTVLALGAGTVLQDDILRLPCLLAAAVGLRMALMSLRPPRRCGPERPVPPSTARYRVSGAVTADTAGRVAAVLGTQTEPLCIDLSDTTVLTSDGVRVVGTAIRAARHRGVLTLISGASPATREILRRAGVDELVTYADDRTT</sequence>
<comment type="caution">
    <text evidence="2">The sequence shown here is derived from an EMBL/GenBank/DDBJ whole genome shotgun (WGS) entry which is preliminary data.</text>
</comment>
<evidence type="ECO:0000259" key="1">
    <source>
        <dbReference type="PROSITE" id="PS50801"/>
    </source>
</evidence>
<dbReference type="AlphaFoldDB" id="A0A5N5EL19"/>
<protein>
    <submittedName>
        <fullName evidence="2">STAS domain-containing protein</fullName>
    </submittedName>
</protein>
<dbReference type="SUPFAM" id="SSF52091">
    <property type="entry name" value="SpoIIaa-like"/>
    <property type="match status" value="1"/>
</dbReference>
<dbReference type="EMBL" id="VYUA01000013">
    <property type="protein sequence ID" value="KAB2591427.1"/>
    <property type="molecule type" value="Genomic_DNA"/>
</dbReference>
<keyword evidence="3" id="KW-1185">Reference proteome</keyword>
<proteinExistence type="predicted"/>
<dbReference type="Pfam" id="PF01740">
    <property type="entry name" value="STAS"/>
    <property type="match status" value="1"/>
</dbReference>
<evidence type="ECO:0000313" key="2">
    <source>
        <dbReference type="EMBL" id="KAB2591427.1"/>
    </source>
</evidence>
<evidence type="ECO:0000313" key="3">
    <source>
        <dbReference type="Proteomes" id="UP000326907"/>
    </source>
</evidence>
<reference evidence="2 3" key="1">
    <citation type="submission" date="2019-09" db="EMBL/GenBank/DDBJ databases">
        <authorList>
            <person name="Liu P."/>
        </authorList>
    </citation>
    <scope>NUCLEOTIDE SEQUENCE [LARGE SCALE GENOMIC DNA]</scope>
    <source>
        <strain evidence="2 3">TRM68085</strain>
    </source>
</reference>
<feature type="domain" description="STAS" evidence="1">
    <location>
        <begin position="156"/>
        <end position="218"/>
    </location>
</feature>
<gene>
    <name evidence="2" type="ORF">F5983_16660</name>
</gene>